<feature type="compositionally biased region" description="Low complexity" evidence="1">
    <location>
        <begin position="25"/>
        <end position="48"/>
    </location>
</feature>
<keyword evidence="2" id="KW-0472">Membrane</keyword>
<name>F5RHW5_METUF</name>
<feature type="compositionally biased region" description="Low complexity" evidence="1">
    <location>
        <begin position="57"/>
        <end position="76"/>
    </location>
</feature>
<dbReference type="eggNOG" id="ENOG502ZUSS">
    <property type="taxonomic scope" value="Bacteria"/>
</dbReference>
<dbReference type="RefSeq" id="WP_008064672.1">
    <property type="nucleotide sequence ID" value="NZ_AFHG01000059.1"/>
</dbReference>
<evidence type="ECO:0000256" key="2">
    <source>
        <dbReference type="SAM" id="Phobius"/>
    </source>
</evidence>
<feature type="signal peptide" evidence="3">
    <location>
        <begin position="1"/>
        <end position="22"/>
    </location>
</feature>
<comment type="caution">
    <text evidence="4">The sequence shown here is derived from an EMBL/GenBank/DDBJ whole genome shotgun (WGS) entry which is preliminary data.</text>
</comment>
<evidence type="ECO:0008006" key="6">
    <source>
        <dbReference type="Google" id="ProtNLM"/>
    </source>
</evidence>
<feature type="transmembrane region" description="Helical" evidence="2">
    <location>
        <begin position="214"/>
        <end position="234"/>
    </location>
</feature>
<gene>
    <name evidence="4" type="ORF">METUNv1_03914</name>
</gene>
<evidence type="ECO:0000313" key="4">
    <source>
        <dbReference type="EMBL" id="EGK69947.1"/>
    </source>
</evidence>
<feature type="region of interest" description="Disordered" evidence="1">
    <location>
        <begin position="25"/>
        <end position="76"/>
    </location>
</feature>
<evidence type="ECO:0000256" key="3">
    <source>
        <dbReference type="SAM" id="SignalP"/>
    </source>
</evidence>
<protein>
    <recommendedName>
        <fullName evidence="6">MxaA protein</fullName>
    </recommendedName>
</protein>
<dbReference type="OrthoDB" id="8535306at2"/>
<dbReference type="AlphaFoldDB" id="F5RHW5"/>
<dbReference type="EMBL" id="AFHG01000059">
    <property type="protein sequence ID" value="EGK69947.1"/>
    <property type="molecule type" value="Genomic_DNA"/>
</dbReference>
<dbReference type="Proteomes" id="UP000005019">
    <property type="component" value="Unassembled WGS sequence"/>
</dbReference>
<evidence type="ECO:0000256" key="1">
    <source>
        <dbReference type="SAM" id="MobiDB-lite"/>
    </source>
</evidence>
<feature type="chain" id="PRO_5003331081" description="MxaA protein" evidence="3">
    <location>
        <begin position="23"/>
        <end position="338"/>
    </location>
</feature>
<reference evidence="4 5" key="1">
    <citation type="journal article" date="2011" name="J. Bacteriol.">
        <title>Genome sequence of Methyloversatilis universalis FAM5T, a methylotrophic representative of the order Rhodocyclales.</title>
        <authorList>
            <person name="Kittichotirat W."/>
            <person name="Good N.M."/>
            <person name="Hall R."/>
            <person name="Bringel F."/>
            <person name="Lajus A."/>
            <person name="Medigue C."/>
            <person name="Smalley N.E."/>
            <person name="Beck D."/>
            <person name="Bumgarner R."/>
            <person name="Vuilleumier S."/>
            <person name="Kalyuzhnaya M.G."/>
        </authorList>
    </citation>
    <scope>NUCLEOTIDE SEQUENCE [LARGE SCALE GENOMIC DNA]</scope>
    <source>
        <strain evidence="5">ATCC BAA-1314 / JCM 13912 / FAM5</strain>
    </source>
</reference>
<keyword evidence="2" id="KW-0812">Transmembrane</keyword>
<keyword evidence="3" id="KW-0732">Signal</keyword>
<accession>F5RHW5</accession>
<keyword evidence="2" id="KW-1133">Transmembrane helix</keyword>
<organism evidence="4 5">
    <name type="scientific">Methyloversatilis universalis (strain ATCC BAA-1314 / DSM 25237 / JCM 13912 / CCUG 52030 / FAM5)</name>
    <dbReference type="NCBI Taxonomy" id="1000565"/>
    <lineage>
        <taxon>Bacteria</taxon>
        <taxon>Pseudomonadati</taxon>
        <taxon>Pseudomonadota</taxon>
        <taxon>Betaproteobacteria</taxon>
        <taxon>Nitrosomonadales</taxon>
        <taxon>Sterolibacteriaceae</taxon>
        <taxon>Methyloversatilis</taxon>
    </lineage>
</organism>
<evidence type="ECO:0000313" key="5">
    <source>
        <dbReference type="Proteomes" id="UP000005019"/>
    </source>
</evidence>
<sequence>MKPLIRALLCASLLQLTPLANAEQTAEQAAAPAEGTTTPTPSATETPADSAGKAPEADGATPAPEATAEAPAAPAGPVAQVLQPRAWGHSVGDLLTQRVLLAIDGRATGLPKLPDPGRIGVWLERRPARLDTDADGRRWLVLDYQLINAPQTLTAITVPAFELRTDDGPLQVPAWTFSAAPLTPRTAFAGNGLDALQPDRGAPAVDTAPLRHRLLLWSGLTGALLLAWGGWLVWRNVRSARAQPFAQAQRTLRGLKDDAPDAWQALHRAFDRTAGASLQPASLHRLFERAPHFAPLRADIERFYADSAARFFGDGGAAASSPRALVRALARIERRHES</sequence>
<dbReference type="STRING" id="1000565.METUNv1_03914"/>
<proteinExistence type="predicted"/>
<keyword evidence="5" id="KW-1185">Reference proteome</keyword>